<comment type="caution">
    <text evidence="1">The sequence shown here is derived from an EMBL/GenBank/DDBJ whole genome shotgun (WGS) entry which is preliminary data.</text>
</comment>
<gene>
    <name evidence="1" type="ORF">RRG08_000320</name>
</gene>
<dbReference type="EMBL" id="JAWDGP010002153">
    <property type="protein sequence ID" value="KAK3785230.1"/>
    <property type="molecule type" value="Genomic_DNA"/>
</dbReference>
<dbReference type="Proteomes" id="UP001283361">
    <property type="component" value="Unassembled WGS sequence"/>
</dbReference>
<keyword evidence="2" id="KW-1185">Reference proteome</keyword>
<reference evidence="1" key="1">
    <citation type="journal article" date="2023" name="G3 (Bethesda)">
        <title>A reference genome for the long-term kleptoplast-retaining sea slug Elysia crispata morphotype clarki.</title>
        <authorList>
            <person name="Eastman K.E."/>
            <person name="Pendleton A.L."/>
            <person name="Shaikh M.A."/>
            <person name="Suttiyut T."/>
            <person name="Ogas R."/>
            <person name="Tomko P."/>
            <person name="Gavelis G."/>
            <person name="Widhalm J.R."/>
            <person name="Wisecaver J.H."/>
        </authorList>
    </citation>
    <scope>NUCLEOTIDE SEQUENCE</scope>
    <source>
        <strain evidence="1">ECLA1</strain>
    </source>
</reference>
<protein>
    <submittedName>
        <fullName evidence="1">Uncharacterized protein</fullName>
    </submittedName>
</protein>
<feature type="non-terminal residue" evidence="1">
    <location>
        <position position="1"/>
    </location>
</feature>
<evidence type="ECO:0000313" key="2">
    <source>
        <dbReference type="Proteomes" id="UP001283361"/>
    </source>
</evidence>
<sequence length="322" mass="36285">AEDLANNSNLVQDGFNYDYELTWTYGEGKEKREATASKRFKVSQGLLVDIECIRNCRNLLVPSLPLVMRANWQVSSSYGTRPQVSRYLTLRQVTSYSLQNVYITLTVSQLGKRGHAQKRMALAKVWYGRHRGYLLRLRNQITTRAGPYNTFNFQMDINQALRMDETSSPGVMTIAIQATDPVMTVEMCSIGSPLLGMAVFFPNPSQSLSPSGGIKTADGNGLRFYTSSILRKNAGLITPYPALVDKCLAVNATSVYGLSAEFALAQEIYTGNFRSKEIELCYEYIGYKFLGSKQNPSRYKNSFKIQYMFYMAPEEESPPQPY</sequence>
<dbReference type="AlphaFoldDB" id="A0AAE1ACW8"/>
<proteinExistence type="predicted"/>
<feature type="non-terminal residue" evidence="1">
    <location>
        <position position="322"/>
    </location>
</feature>
<organism evidence="1 2">
    <name type="scientific">Elysia crispata</name>
    <name type="common">lettuce slug</name>
    <dbReference type="NCBI Taxonomy" id="231223"/>
    <lineage>
        <taxon>Eukaryota</taxon>
        <taxon>Metazoa</taxon>
        <taxon>Spiralia</taxon>
        <taxon>Lophotrochozoa</taxon>
        <taxon>Mollusca</taxon>
        <taxon>Gastropoda</taxon>
        <taxon>Heterobranchia</taxon>
        <taxon>Euthyneura</taxon>
        <taxon>Panpulmonata</taxon>
        <taxon>Sacoglossa</taxon>
        <taxon>Placobranchoidea</taxon>
        <taxon>Plakobranchidae</taxon>
        <taxon>Elysia</taxon>
    </lineage>
</organism>
<evidence type="ECO:0000313" key="1">
    <source>
        <dbReference type="EMBL" id="KAK3785230.1"/>
    </source>
</evidence>
<accession>A0AAE1ACW8</accession>
<name>A0AAE1ACW8_9GAST</name>